<keyword evidence="3" id="KW-1185">Reference proteome</keyword>
<dbReference type="SMART" id="SM00421">
    <property type="entry name" value="HTH_LUXR"/>
    <property type="match status" value="1"/>
</dbReference>
<organism evidence="2 3">
    <name type="scientific">Microbacterium resistens</name>
    <dbReference type="NCBI Taxonomy" id="156977"/>
    <lineage>
        <taxon>Bacteria</taxon>
        <taxon>Bacillati</taxon>
        <taxon>Actinomycetota</taxon>
        <taxon>Actinomycetes</taxon>
        <taxon>Micrococcales</taxon>
        <taxon>Microbacteriaceae</taxon>
        <taxon>Microbacterium</taxon>
    </lineage>
</organism>
<dbReference type="EMBL" id="CP082781">
    <property type="protein sequence ID" value="UGS27756.1"/>
    <property type="molecule type" value="Genomic_DNA"/>
</dbReference>
<dbReference type="Proteomes" id="UP001199642">
    <property type="component" value="Chromosome"/>
</dbReference>
<dbReference type="CDD" id="cd06170">
    <property type="entry name" value="LuxR_C_like"/>
    <property type="match status" value="1"/>
</dbReference>
<evidence type="ECO:0000313" key="2">
    <source>
        <dbReference type="EMBL" id="UGS27756.1"/>
    </source>
</evidence>
<dbReference type="InterPro" id="IPR016032">
    <property type="entry name" value="Sig_transdc_resp-reg_C-effctor"/>
</dbReference>
<dbReference type="Pfam" id="PF00196">
    <property type="entry name" value="GerE"/>
    <property type="match status" value="1"/>
</dbReference>
<name>A0ABY3RV57_9MICO</name>
<dbReference type="PANTHER" id="PTHR45566">
    <property type="entry name" value="HTH-TYPE TRANSCRIPTIONAL REGULATOR YHJB-RELATED"/>
    <property type="match status" value="1"/>
</dbReference>
<dbReference type="Gene3D" id="3.40.50.2300">
    <property type="match status" value="1"/>
</dbReference>
<proteinExistence type="predicted"/>
<sequence>MSPEGPSRRSDEPSADPDATALRVALVNDYEVVAHGLAGMMRAYQDVIQVVELDLNTPVADDVDIALYDTFASTQGDREDVHELSANPRVGRVVVYSWVLDESVIRAAITNGAGGYVSKGVTAAQLVTALREIHAGRSQVWVDGRSAPAPTGGDWPGREEGLTARESEILALITQGFSNTDIAERTRLSINSVKTFIRSAYRRIGARSRTEAVLWGVEHGFRPDRRRVREPELPAPADESRGQV</sequence>
<dbReference type="InterPro" id="IPR036388">
    <property type="entry name" value="WH-like_DNA-bd_sf"/>
</dbReference>
<protein>
    <submittedName>
        <fullName evidence="2">Response regulator transcription factor</fullName>
    </submittedName>
</protein>
<dbReference type="PANTHER" id="PTHR45566:SF2">
    <property type="entry name" value="NARL SUBFAMILY"/>
    <property type="match status" value="1"/>
</dbReference>
<dbReference type="PROSITE" id="PS00622">
    <property type="entry name" value="HTH_LUXR_1"/>
    <property type="match status" value="1"/>
</dbReference>
<dbReference type="SUPFAM" id="SSF46894">
    <property type="entry name" value="C-terminal effector domain of the bipartite response regulators"/>
    <property type="match status" value="1"/>
</dbReference>
<dbReference type="PRINTS" id="PR00038">
    <property type="entry name" value="HTHLUXR"/>
</dbReference>
<evidence type="ECO:0000259" key="1">
    <source>
        <dbReference type="PROSITE" id="PS50043"/>
    </source>
</evidence>
<dbReference type="PROSITE" id="PS50043">
    <property type="entry name" value="HTH_LUXR_2"/>
    <property type="match status" value="1"/>
</dbReference>
<dbReference type="SUPFAM" id="SSF52172">
    <property type="entry name" value="CheY-like"/>
    <property type="match status" value="1"/>
</dbReference>
<dbReference type="InterPro" id="IPR011006">
    <property type="entry name" value="CheY-like_superfamily"/>
</dbReference>
<dbReference type="RefSeq" id="WP_231821040.1">
    <property type="nucleotide sequence ID" value="NZ_CP082781.1"/>
</dbReference>
<reference evidence="2 3" key="1">
    <citation type="submission" date="2023-01" db="EMBL/GenBank/DDBJ databases">
        <title>Characterization of estradiol degrading bacteria Microbacterium sp. MZT7 and reveal degrading genes through genome analysis.</title>
        <authorList>
            <person name="Hao P."/>
            <person name="Gao Y."/>
        </authorList>
    </citation>
    <scope>NUCLEOTIDE SEQUENCE [LARGE SCALE GENOMIC DNA]</scope>
    <source>
        <strain evidence="2 3">MZT7</strain>
    </source>
</reference>
<feature type="domain" description="HTH luxR-type" evidence="1">
    <location>
        <begin position="155"/>
        <end position="220"/>
    </location>
</feature>
<accession>A0ABY3RV57</accession>
<dbReference type="InterPro" id="IPR051015">
    <property type="entry name" value="EvgA-like"/>
</dbReference>
<dbReference type="Gene3D" id="1.10.10.10">
    <property type="entry name" value="Winged helix-like DNA-binding domain superfamily/Winged helix DNA-binding domain"/>
    <property type="match status" value="1"/>
</dbReference>
<dbReference type="InterPro" id="IPR000792">
    <property type="entry name" value="Tscrpt_reg_LuxR_C"/>
</dbReference>
<gene>
    <name evidence="2" type="ORF">K8F61_06150</name>
</gene>
<evidence type="ECO:0000313" key="3">
    <source>
        <dbReference type="Proteomes" id="UP001199642"/>
    </source>
</evidence>